<dbReference type="EMBL" id="QXFV01002961">
    <property type="protein sequence ID" value="KAE8981372.1"/>
    <property type="molecule type" value="Genomic_DNA"/>
</dbReference>
<dbReference type="PANTHER" id="PTHR31827">
    <property type="entry name" value="EMB|CAB89363.1"/>
    <property type="match status" value="1"/>
</dbReference>
<sequence>MLNAPVNTVDASWTGVAVGSQIGQASIKGSLGFIMNATDVSGFSHRWESDAAVSPLTRPPPVNQDAVNTLSGKSKAEVTRTLSNEEKRRSRECKVDGCVNYIINKGLCIRHGGGKKCSIPECRPSTKHAGLCWRHGEYERRVVEVRCGRLRAPREIARSLLDTWGGTKCSTPNCTKVAVSNGCCWAHGGGKRCAYEGCKKAVYERTHNYCVKHHDRLKDGREILHV</sequence>
<name>A0A6A4CFT5_9STRA</name>
<dbReference type="AlphaFoldDB" id="A0A6A4CFT5"/>
<dbReference type="EMBL" id="QXFU01001761">
    <property type="protein sequence ID" value="KAE8995984.1"/>
    <property type="molecule type" value="Genomic_DNA"/>
</dbReference>
<dbReference type="Proteomes" id="UP000429607">
    <property type="component" value="Unassembled WGS sequence"/>
</dbReference>
<dbReference type="Pfam" id="PF24906">
    <property type="entry name" value="Zf_WRKY19"/>
    <property type="match status" value="1"/>
</dbReference>
<evidence type="ECO:0000313" key="3">
    <source>
        <dbReference type="EMBL" id="KAE8995984.1"/>
    </source>
</evidence>
<feature type="domain" description="WRKY19-like zinc finger" evidence="1">
    <location>
        <begin position="166"/>
        <end position="189"/>
    </location>
</feature>
<protein>
    <recommendedName>
        <fullName evidence="1">WRKY19-like zinc finger domain-containing protein</fullName>
    </recommendedName>
</protein>
<evidence type="ECO:0000313" key="4">
    <source>
        <dbReference type="EMBL" id="KAE9287829.1"/>
    </source>
</evidence>
<comment type="caution">
    <text evidence="4">The sequence shown here is derived from an EMBL/GenBank/DDBJ whole genome shotgun (WGS) entry which is preliminary data.</text>
</comment>
<dbReference type="EMBL" id="QXFT01003237">
    <property type="protein sequence ID" value="KAE9287829.1"/>
    <property type="molecule type" value="Genomic_DNA"/>
</dbReference>
<organism evidence="4 6">
    <name type="scientific">Phytophthora rubi</name>
    <dbReference type="NCBI Taxonomy" id="129364"/>
    <lineage>
        <taxon>Eukaryota</taxon>
        <taxon>Sar</taxon>
        <taxon>Stramenopiles</taxon>
        <taxon>Oomycota</taxon>
        <taxon>Peronosporomycetes</taxon>
        <taxon>Peronosporales</taxon>
        <taxon>Peronosporaceae</taxon>
        <taxon>Phytophthora</taxon>
    </lineage>
</organism>
<dbReference type="PANTHER" id="PTHR31827:SF1">
    <property type="entry name" value="EMB|CAB89363.1"/>
    <property type="match status" value="1"/>
</dbReference>
<reference evidence="4 6" key="1">
    <citation type="submission" date="2018-08" db="EMBL/GenBank/DDBJ databases">
        <title>Genomic investigation of the strawberry pathogen Phytophthora fragariae indicates pathogenicity is determined by transcriptional variation in three key races.</title>
        <authorList>
            <person name="Adams T.M."/>
            <person name="Armitage A.D."/>
            <person name="Sobczyk M.K."/>
            <person name="Bates H.J."/>
            <person name="Dunwell J.M."/>
            <person name="Nellist C.F."/>
            <person name="Harrison R.J."/>
        </authorList>
    </citation>
    <scope>NUCLEOTIDE SEQUENCE [LARGE SCALE GENOMIC DNA]</scope>
    <source>
        <strain evidence="2 5">SCRP249</strain>
        <strain evidence="3 7">SCRP324</strain>
        <strain evidence="4 6">SCRP333</strain>
    </source>
</reference>
<evidence type="ECO:0000313" key="2">
    <source>
        <dbReference type="EMBL" id="KAE8981372.1"/>
    </source>
</evidence>
<gene>
    <name evidence="2" type="ORF">PR001_g24020</name>
    <name evidence="3" type="ORF">PR002_g19458</name>
    <name evidence="4" type="ORF">PR003_g25959</name>
</gene>
<dbReference type="InterPro" id="IPR056866">
    <property type="entry name" value="Znf_WRKY19"/>
</dbReference>
<evidence type="ECO:0000313" key="5">
    <source>
        <dbReference type="Proteomes" id="UP000429607"/>
    </source>
</evidence>
<dbReference type="Proteomes" id="UP000435112">
    <property type="component" value="Unassembled WGS sequence"/>
</dbReference>
<keyword evidence="6" id="KW-1185">Reference proteome</keyword>
<evidence type="ECO:0000313" key="7">
    <source>
        <dbReference type="Proteomes" id="UP000435112"/>
    </source>
</evidence>
<proteinExistence type="predicted"/>
<dbReference type="OrthoDB" id="76668at2759"/>
<evidence type="ECO:0000313" key="6">
    <source>
        <dbReference type="Proteomes" id="UP000434957"/>
    </source>
</evidence>
<accession>A0A6A4CFT5</accession>
<evidence type="ECO:0000259" key="1">
    <source>
        <dbReference type="Pfam" id="PF24906"/>
    </source>
</evidence>
<dbReference type="Proteomes" id="UP000434957">
    <property type="component" value="Unassembled WGS sequence"/>
</dbReference>